<organism evidence="2 3">
    <name type="scientific">Chaetoceros tenuissimus</name>
    <dbReference type="NCBI Taxonomy" id="426638"/>
    <lineage>
        <taxon>Eukaryota</taxon>
        <taxon>Sar</taxon>
        <taxon>Stramenopiles</taxon>
        <taxon>Ochrophyta</taxon>
        <taxon>Bacillariophyta</taxon>
        <taxon>Coscinodiscophyceae</taxon>
        <taxon>Chaetocerotophycidae</taxon>
        <taxon>Chaetocerotales</taxon>
        <taxon>Chaetocerotaceae</taxon>
        <taxon>Chaetoceros</taxon>
    </lineage>
</organism>
<evidence type="ECO:0000256" key="1">
    <source>
        <dbReference type="SAM" id="MobiDB-lite"/>
    </source>
</evidence>
<name>A0AAD3D214_9STRA</name>
<protein>
    <submittedName>
        <fullName evidence="2">Uncharacterized protein</fullName>
    </submittedName>
</protein>
<comment type="caution">
    <text evidence="2">The sequence shown here is derived from an EMBL/GenBank/DDBJ whole genome shotgun (WGS) entry which is preliminary data.</text>
</comment>
<accession>A0AAD3D214</accession>
<gene>
    <name evidence="2" type="ORF">CTEN210_12857</name>
</gene>
<keyword evidence="3" id="KW-1185">Reference proteome</keyword>
<sequence>MATLHSSCGTPHPRAMQHGQPPYHQYIAEQIVHHLKNVVLPKMIMEESFLHENSVILRQEQEQSSVCFVQSMVEGSENVEPFHDSTYKWVGLGKNAFRLLQFSPPTWKPPVKITLLQKESDFARLEIAKVLCADATTTKVRHLLTEVTKITVD</sequence>
<dbReference type="Proteomes" id="UP001054902">
    <property type="component" value="Unassembled WGS sequence"/>
</dbReference>
<proteinExistence type="predicted"/>
<dbReference type="AlphaFoldDB" id="A0AAD3D214"/>
<reference evidence="2 3" key="1">
    <citation type="journal article" date="2021" name="Sci. Rep.">
        <title>The genome of the diatom Chaetoceros tenuissimus carries an ancient integrated fragment of an extant virus.</title>
        <authorList>
            <person name="Hongo Y."/>
            <person name="Kimura K."/>
            <person name="Takaki Y."/>
            <person name="Yoshida Y."/>
            <person name="Baba S."/>
            <person name="Kobayashi G."/>
            <person name="Nagasaki K."/>
            <person name="Hano T."/>
            <person name="Tomaru Y."/>
        </authorList>
    </citation>
    <scope>NUCLEOTIDE SEQUENCE [LARGE SCALE GENOMIC DNA]</scope>
    <source>
        <strain evidence="2 3">NIES-3715</strain>
    </source>
</reference>
<feature type="region of interest" description="Disordered" evidence="1">
    <location>
        <begin position="1"/>
        <end position="20"/>
    </location>
</feature>
<evidence type="ECO:0000313" key="3">
    <source>
        <dbReference type="Proteomes" id="UP001054902"/>
    </source>
</evidence>
<evidence type="ECO:0000313" key="2">
    <source>
        <dbReference type="EMBL" id="GFH56381.1"/>
    </source>
</evidence>
<dbReference type="EMBL" id="BLLK01000051">
    <property type="protein sequence ID" value="GFH56381.1"/>
    <property type="molecule type" value="Genomic_DNA"/>
</dbReference>